<feature type="region of interest" description="Disordered" evidence="1">
    <location>
        <begin position="150"/>
        <end position="179"/>
    </location>
</feature>
<accession>A0A2S4UDP8</accession>
<gene>
    <name evidence="3" type="ORF">PSTT_16255</name>
</gene>
<dbReference type="AlphaFoldDB" id="A0A2S4UDP8"/>
<protein>
    <recommendedName>
        <fullName evidence="2">DUF6589 domain-containing protein</fullName>
    </recommendedName>
</protein>
<dbReference type="VEuPathDB" id="FungiDB:PSHT_00409"/>
<comment type="caution">
    <text evidence="3">The sequence shown here is derived from an EMBL/GenBank/DDBJ whole genome shotgun (WGS) entry which is preliminary data.</text>
</comment>
<organism evidence="3 4">
    <name type="scientific">Puccinia striiformis</name>
    <dbReference type="NCBI Taxonomy" id="27350"/>
    <lineage>
        <taxon>Eukaryota</taxon>
        <taxon>Fungi</taxon>
        <taxon>Dikarya</taxon>
        <taxon>Basidiomycota</taxon>
        <taxon>Pucciniomycotina</taxon>
        <taxon>Pucciniomycetes</taxon>
        <taxon>Pucciniales</taxon>
        <taxon>Pucciniaceae</taxon>
        <taxon>Puccinia</taxon>
    </lineage>
</organism>
<dbReference type="EMBL" id="PKSL01000344">
    <property type="protein sequence ID" value="POV95453.1"/>
    <property type="molecule type" value="Genomic_DNA"/>
</dbReference>
<evidence type="ECO:0000259" key="2">
    <source>
        <dbReference type="Pfam" id="PF20231"/>
    </source>
</evidence>
<evidence type="ECO:0000313" key="3">
    <source>
        <dbReference type="EMBL" id="POV95453.1"/>
    </source>
</evidence>
<proteinExistence type="predicted"/>
<reference evidence="3" key="1">
    <citation type="submission" date="2017-12" db="EMBL/GenBank/DDBJ databases">
        <title>Gene loss provides genomic basis for host adaptation in cereal stripe rust fungi.</title>
        <authorList>
            <person name="Xia C."/>
        </authorList>
    </citation>
    <scope>NUCLEOTIDE SEQUENCE [LARGE SCALE GENOMIC DNA]</scope>
    <source>
        <strain evidence="3">93-210</strain>
    </source>
</reference>
<dbReference type="Pfam" id="PF20231">
    <property type="entry name" value="DUF6589"/>
    <property type="match status" value="1"/>
</dbReference>
<name>A0A2S4UDP8_9BASI</name>
<feature type="compositionally biased region" description="Acidic residues" evidence="1">
    <location>
        <begin position="787"/>
        <end position="799"/>
    </location>
</feature>
<feature type="region of interest" description="Disordered" evidence="1">
    <location>
        <begin position="765"/>
        <end position="799"/>
    </location>
</feature>
<sequence>MTNIHPVVDAKVLAMCEALNKLPTKITPKVFFMRFLVSTYSQLPYLRGCWATKKGINSTMDLASALRDEINKTALGREAWEAFILQEAIQIASKQEPPRGNFPKGAFHSSTTVANHFFTAEEQQVHDNQLTKYHMPFIYGLLMGILKAGTPTDDSAQEEERPPVDPTETPDDSSTSPEEMDGIAYELAHNPQDRYNHRAKRIVTTICSMVGFARNRRANALQLHNSVRFFACGISERVQEYMNYLGLCSSRSTGMSALNTLAKGNIKMLKTVMAINKEIPMAASICIDNIDMEQRVHQSSVGHRSHTFRGTWGYIHLPNKKLLATLDCSQLTLDAYHEAIKQVPSMEIEPMMFLPTKAEQEVELAVWKSQIASVLHKYLATPLDKKTALPTEPPQVEQISHEAPDLHMLKLMDASDNSAEGMGQVFHNLLQQTGLTSEEFFSQLQPMDGDLGTVQNFNCLQAQRAPSAVPSNRLDNIFFQLGASHTLWNIASNIFSHHFGDSSDSSNCGAWQHLEALGFPSDKAIQKKDFTLMVNQMERVFEAMSNANNVPEERVQLPTAQWNAIVEECYETYFTPKARSNAASKDSPKLSNTLLQLHDFSTVVEAKRAMKAGDIGRVMIVWKKWCLMAQALSGITNYSSYLPRMVSNHFVAKDYWLEIQNYWIKFLYTKYGPGLQIERLKELFSVNIFLDMFHSLKHDCGAKIIRQSHKNTLPAQSIAMFTLMANNRDILAQYAKPNKKEVVAEVGNIYKLGIKKMKQTLSNKGGKFKKHLTPLSLGEPKDHEALVEGEEEEPTSADM</sequence>
<dbReference type="Proteomes" id="UP000239156">
    <property type="component" value="Unassembled WGS sequence"/>
</dbReference>
<dbReference type="VEuPathDB" id="FungiDB:PSTT_16255"/>
<dbReference type="InterPro" id="IPR046496">
    <property type="entry name" value="DUF6589"/>
</dbReference>
<keyword evidence="4" id="KW-1185">Reference proteome</keyword>
<evidence type="ECO:0000313" key="4">
    <source>
        <dbReference type="Proteomes" id="UP000239156"/>
    </source>
</evidence>
<evidence type="ECO:0000256" key="1">
    <source>
        <dbReference type="SAM" id="MobiDB-lite"/>
    </source>
</evidence>
<feature type="domain" description="DUF6589" evidence="2">
    <location>
        <begin position="349"/>
        <end position="648"/>
    </location>
</feature>